<name>W8T5F0_PEPAC</name>
<feature type="binding site" evidence="16">
    <location>
        <position position="191"/>
    </location>
    <ligand>
        <name>Zn(2+)</name>
        <dbReference type="ChEBI" id="CHEBI:29105"/>
        <note>catalytic</note>
    </ligand>
</feature>
<keyword evidence="20" id="KW-1185">Reference proteome</keyword>
<keyword evidence="7" id="KW-0677">Repeat</keyword>
<dbReference type="Pfam" id="PF02163">
    <property type="entry name" value="Peptidase_M50"/>
    <property type="match status" value="2"/>
</dbReference>
<dbReference type="CDD" id="cd06164">
    <property type="entry name" value="S2P-M50_SpoIVFB_CBS"/>
    <property type="match status" value="1"/>
</dbReference>
<evidence type="ECO:0000256" key="12">
    <source>
        <dbReference type="ARBA" id="ARBA00023122"/>
    </source>
</evidence>
<evidence type="ECO:0000256" key="7">
    <source>
        <dbReference type="ARBA" id="ARBA00022737"/>
    </source>
</evidence>
<evidence type="ECO:0000256" key="13">
    <source>
        <dbReference type="ARBA" id="ARBA00023136"/>
    </source>
</evidence>
<evidence type="ECO:0000256" key="5">
    <source>
        <dbReference type="ARBA" id="ARBA00022692"/>
    </source>
</evidence>
<keyword evidence="9 14" id="KW-0862">Zinc</keyword>
<evidence type="ECO:0000256" key="9">
    <source>
        <dbReference type="ARBA" id="ARBA00022833"/>
    </source>
</evidence>
<dbReference type="InterPro" id="IPR008915">
    <property type="entry name" value="Peptidase_M50"/>
</dbReference>
<feature type="domain" description="CBS" evidence="18">
    <location>
        <begin position="340"/>
        <end position="399"/>
    </location>
</feature>
<dbReference type="AlphaFoldDB" id="W8T5F0"/>
<evidence type="ECO:0000313" key="20">
    <source>
        <dbReference type="Proteomes" id="UP000019591"/>
    </source>
</evidence>
<evidence type="ECO:0000256" key="10">
    <source>
        <dbReference type="ARBA" id="ARBA00022989"/>
    </source>
</evidence>
<dbReference type="InterPro" id="IPR016483">
    <property type="entry name" value="UCP006404_Pept_M50_CBS"/>
</dbReference>
<feature type="domain" description="CBS" evidence="18">
    <location>
        <begin position="277"/>
        <end position="333"/>
    </location>
</feature>
<keyword evidence="13 14" id="KW-0472">Membrane</keyword>
<dbReference type="EMBL" id="CP007452">
    <property type="protein sequence ID" value="AHM56979.1"/>
    <property type="molecule type" value="Genomic_DNA"/>
</dbReference>
<dbReference type="PANTHER" id="PTHR39188">
    <property type="entry name" value="MEMBRANE-ASSOCIATED ZINC METALLOPROTEASE M50B"/>
    <property type="match status" value="1"/>
</dbReference>
<evidence type="ECO:0000256" key="2">
    <source>
        <dbReference type="ARBA" id="ARBA00007931"/>
    </source>
</evidence>
<dbReference type="eggNOG" id="COG1994">
    <property type="taxonomic scope" value="Bacteria"/>
</dbReference>
<dbReference type="GO" id="GO:0046872">
    <property type="term" value="F:metal ion binding"/>
    <property type="evidence" value="ECO:0007669"/>
    <property type="project" value="UniProtKB-UniRule"/>
</dbReference>
<organism evidence="19 20">
    <name type="scientific">Peptoclostridium acidaminophilum DSM 3953</name>
    <dbReference type="NCBI Taxonomy" id="1286171"/>
    <lineage>
        <taxon>Bacteria</taxon>
        <taxon>Bacillati</taxon>
        <taxon>Bacillota</taxon>
        <taxon>Clostridia</taxon>
        <taxon>Peptostreptococcales</taxon>
        <taxon>Peptoclostridiaceae</taxon>
        <taxon>Peptoclostridium</taxon>
    </lineage>
</organism>
<dbReference type="PANTHER" id="PTHR39188:SF3">
    <property type="entry name" value="STAGE IV SPORULATION PROTEIN FB"/>
    <property type="match status" value="1"/>
</dbReference>
<dbReference type="Proteomes" id="UP000019591">
    <property type="component" value="Chromosome"/>
</dbReference>
<feature type="transmembrane region" description="Helical" evidence="14">
    <location>
        <begin position="6"/>
        <end position="24"/>
    </location>
</feature>
<reference evidence="19 20" key="1">
    <citation type="journal article" date="2014" name="Genome Announc.">
        <title>Complete Genome Sequence of Amino Acid-Utilizing Eubacterium acidaminophilum al-2 (DSM 3953).</title>
        <authorList>
            <person name="Poehlein A."/>
            <person name="Andreesen J.R."/>
            <person name="Daniel R."/>
        </authorList>
    </citation>
    <scope>NUCLEOTIDE SEQUENCE [LARGE SCALE GENOMIC DNA]</scope>
    <source>
        <strain evidence="19 20">DSM 3953</strain>
    </source>
</reference>
<protein>
    <recommendedName>
        <fullName evidence="14">Zinc metalloprotease</fullName>
    </recommendedName>
</protein>
<dbReference type="InterPro" id="IPR000644">
    <property type="entry name" value="CBS_dom"/>
</dbReference>
<evidence type="ECO:0000259" key="18">
    <source>
        <dbReference type="PROSITE" id="PS51371"/>
    </source>
</evidence>
<dbReference type="PATRIC" id="fig|1286171.3.peg.1635"/>
<feature type="transmembrane region" description="Helical" evidence="14">
    <location>
        <begin position="44"/>
        <end position="62"/>
    </location>
</feature>
<evidence type="ECO:0000256" key="8">
    <source>
        <dbReference type="ARBA" id="ARBA00022801"/>
    </source>
</evidence>
<sequence length="399" mass="44898">MPENMLIFYKHAVLFIHFTAKGVINLSNSIRIGRIKGIDIELNYNWIVIFLLITYMFANYYFPTYFKDWPEWVYWAEGAFIAIMLFVSVLLHELSHSLVSRHFGIAVKKISLFIFGGTAYIERDADTPGKEFLIAIAGPLMSLFLAILFTVTSNILTLANASEMISAPLAYIGQMNIVLAVFNLFPAMPLDGGRILTALIWKIKKDRIYAAKIASASGTFFSYTLMMLGMLNILSGNILNGAWLIMIGVFLGQSAKASYQNSLFEKLFAGVLVKDIMTSPVVTVDMDMTASRLLKDFFFHYKHPFFPVLSEGRIAGVIMLKALKAVREEDMDKITVKQLFQPLDGSFIIAPEETAENALRRLSSNPLGRFLVMDEHGLLGILSKTDLIKYISMYNELHS</sequence>
<dbReference type="Pfam" id="PF00571">
    <property type="entry name" value="CBS"/>
    <property type="match status" value="2"/>
</dbReference>
<feature type="transmembrane region" description="Helical" evidence="14">
    <location>
        <begin position="133"/>
        <end position="157"/>
    </location>
</feature>
<evidence type="ECO:0000256" key="16">
    <source>
        <dbReference type="PIRSR" id="PIRSR006404-2"/>
    </source>
</evidence>
<dbReference type="eggNOG" id="COG0517">
    <property type="taxonomic scope" value="Bacteria"/>
</dbReference>
<dbReference type="PROSITE" id="PS51371">
    <property type="entry name" value="CBS"/>
    <property type="match status" value="2"/>
</dbReference>
<dbReference type="GO" id="GO:0006508">
    <property type="term" value="P:proteolysis"/>
    <property type="evidence" value="ECO:0007669"/>
    <property type="project" value="UniProtKB-KW"/>
</dbReference>
<keyword evidence="5 14" id="KW-0812">Transmembrane</keyword>
<keyword evidence="11 14" id="KW-0482">Metalloprotease</keyword>
<evidence type="ECO:0000256" key="11">
    <source>
        <dbReference type="ARBA" id="ARBA00023049"/>
    </source>
</evidence>
<gene>
    <name evidence="19" type="ORF">EAL2_c16840</name>
</gene>
<dbReference type="SMART" id="SM00116">
    <property type="entry name" value="CBS"/>
    <property type="match status" value="2"/>
</dbReference>
<dbReference type="STRING" id="1286171.EAL2_c16840"/>
<dbReference type="SUPFAM" id="SSF54631">
    <property type="entry name" value="CBS-domain pair"/>
    <property type="match status" value="1"/>
</dbReference>
<dbReference type="KEGG" id="eac:EAL2_c16840"/>
<evidence type="ECO:0000256" key="15">
    <source>
        <dbReference type="PIRSR" id="PIRSR006404-1"/>
    </source>
</evidence>
<evidence type="ECO:0000256" key="4">
    <source>
        <dbReference type="ARBA" id="ARBA00022670"/>
    </source>
</evidence>
<comment type="similarity">
    <text evidence="2 14">Belongs to the peptidase M50B family.</text>
</comment>
<dbReference type="InterPro" id="IPR046342">
    <property type="entry name" value="CBS_dom_sf"/>
</dbReference>
<feature type="transmembrane region" description="Helical" evidence="14">
    <location>
        <begin position="103"/>
        <end position="121"/>
    </location>
</feature>
<keyword evidence="6 14" id="KW-0479">Metal-binding</keyword>
<evidence type="ECO:0000256" key="6">
    <source>
        <dbReference type="ARBA" id="ARBA00022723"/>
    </source>
</evidence>
<feature type="transmembrane region" description="Helical" evidence="14">
    <location>
        <begin position="238"/>
        <end position="255"/>
    </location>
</feature>
<feature type="transmembrane region" description="Helical" evidence="14">
    <location>
        <begin position="74"/>
        <end position="91"/>
    </location>
</feature>
<keyword evidence="12 17" id="KW-0129">CBS domain</keyword>
<evidence type="ECO:0000313" key="19">
    <source>
        <dbReference type="EMBL" id="AHM56979.1"/>
    </source>
</evidence>
<evidence type="ECO:0000256" key="3">
    <source>
        <dbReference type="ARBA" id="ARBA00022475"/>
    </source>
</evidence>
<evidence type="ECO:0000256" key="14">
    <source>
        <dbReference type="PIRNR" id="PIRNR006404"/>
    </source>
</evidence>
<dbReference type="GO" id="GO:0008237">
    <property type="term" value="F:metallopeptidase activity"/>
    <property type="evidence" value="ECO:0007669"/>
    <property type="project" value="UniProtKB-UniRule"/>
</dbReference>
<feature type="binding site" evidence="16">
    <location>
        <position position="96"/>
    </location>
    <ligand>
        <name>Zn(2+)</name>
        <dbReference type="ChEBI" id="CHEBI:29105"/>
        <note>catalytic</note>
    </ligand>
</feature>
<evidence type="ECO:0000256" key="1">
    <source>
        <dbReference type="ARBA" id="ARBA00004651"/>
    </source>
</evidence>
<dbReference type="PIRSF" id="PIRSF006404">
    <property type="entry name" value="UCP006404_Pept_M50_CBS"/>
    <property type="match status" value="1"/>
</dbReference>
<dbReference type="Gene3D" id="3.10.580.10">
    <property type="entry name" value="CBS-domain"/>
    <property type="match status" value="1"/>
</dbReference>
<feature type="transmembrane region" description="Helical" evidence="14">
    <location>
        <begin position="169"/>
        <end position="188"/>
    </location>
</feature>
<keyword evidence="3 14" id="KW-1003">Cell membrane</keyword>
<keyword evidence="8 14" id="KW-0378">Hydrolase</keyword>
<proteinExistence type="inferred from homology"/>
<comment type="cofactor">
    <cofactor evidence="14 16">
        <name>Zn(2+)</name>
        <dbReference type="ChEBI" id="CHEBI:29105"/>
    </cofactor>
    <text evidence="14 16">Binds 1 zinc ion per subunit.</text>
</comment>
<dbReference type="HOGENOM" id="CLU_037123_1_2_9"/>
<comment type="subcellular location">
    <subcellularLocation>
        <location evidence="1 14">Cell membrane</location>
        <topology evidence="1 14">Multi-pass membrane protein</topology>
    </subcellularLocation>
</comment>
<accession>W8T5F0</accession>
<feature type="active site" evidence="15">
    <location>
        <position position="93"/>
    </location>
</feature>
<dbReference type="GO" id="GO:0005886">
    <property type="term" value="C:plasma membrane"/>
    <property type="evidence" value="ECO:0007669"/>
    <property type="project" value="UniProtKB-SubCell"/>
</dbReference>
<feature type="binding site" evidence="16">
    <location>
        <position position="92"/>
    </location>
    <ligand>
        <name>Zn(2+)</name>
        <dbReference type="ChEBI" id="CHEBI:29105"/>
        <note>catalytic</note>
    </ligand>
</feature>
<keyword evidence="10 14" id="KW-1133">Transmembrane helix</keyword>
<evidence type="ECO:0000256" key="17">
    <source>
        <dbReference type="PROSITE-ProRule" id="PRU00703"/>
    </source>
</evidence>
<keyword evidence="4 14" id="KW-0645">Protease</keyword>